<name>A0A3S5EV93_9ACTN</name>
<sequence>MTLTAPPPQGVLLYDPDCGFCTRTARILQRLTAPAQAAATVAPMTDADLDALAVDPVRARREIPLVRGDGTVVWGARAIAEALSGGPAPLRWVGRGIGAPPVIPVAERIYAWVADNRYRLPGGSESCRTR</sequence>
<reference evidence="1 2" key="1">
    <citation type="submission" date="2018-12" db="EMBL/GenBank/DDBJ databases">
        <authorList>
            <consortium name="Pathogen Informatics"/>
        </authorList>
    </citation>
    <scope>NUCLEOTIDE SEQUENCE [LARGE SCALE GENOMIC DNA]</scope>
    <source>
        <strain evidence="1 2">NCTC13652</strain>
    </source>
</reference>
<evidence type="ECO:0000313" key="1">
    <source>
        <dbReference type="EMBL" id="VEI03574.1"/>
    </source>
</evidence>
<gene>
    <name evidence="1" type="ORF">NCTC13652_01781</name>
</gene>
<dbReference type="EMBL" id="LR134473">
    <property type="protein sequence ID" value="VEI03574.1"/>
    <property type="molecule type" value="Genomic_DNA"/>
</dbReference>
<proteinExistence type="predicted"/>
<accession>A0A3S5EV93</accession>
<dbReference type="STRING" id="1122997.GCA_000425285_00149"/>
<dbReference type="AlphaFoldDB" id="A0A3S5EV93"/>
<dbReference type="InterPro" id="IPR007263">
    <property type="entry name" value="DCC1-like"/>
</dbReference>
<dbReference type="RefSeq" id="WP_028702048.1">
    <property type="nucleotide sequence ID" value="NZ_CP025571.1"/>
</dbReference>
<dbReference type="OrthoDB" id="9813713at2"/>
<dbReference type="Proteomes" id="UP000277858">
    <property type="component" value="Chromosome"/>
</dbReference>
<dbReference type="GO" id="GO:0015035">
    <property type="term" value="F:protein-disulfide reductase activity"/>
    <property type="evidence" value="ECO:0007669"/>
    <property type="project" value="InterPro"/>
</dbReference>
<dbReference type="GeneID" id="82884541"/>
<organism evidence="1 2">
    <name type="scientific">Acidipropionibacterium jensenii</name>
    <dbReference type="NCBI Taxonomy" id="1749"/>
    <lineage>
        <taxon>Bacteria</taxon>
        <taxon>Bacillati</taxon>
        <taxon>Actinomycetota</taxon>
        <taxon>Actinomycetes</taxon>
        <taxon>Propionibacteriales</taxon>
        <taxon>Propionibacteriaceae</taxon>
        <taxon>Acidipropionibacterium</taxon>
    </lineage>
</organism>
<protein>
    <submittedName>
        <fullName evidence="1">Protein of uncharacterized function, DUF393</fullName>
    </submittedName>
</protein>
<dbReference type="Pfam" id="PF04134">
    <property type="entry name" value="DCC1-like"/>
    <property type="match status" value="1"/>
</dbReference>
<keyword evidence="2" id="KW-1185">Reference proteome</keyword>
<evidence type="ECO:0000313" key="2">
    <source>
        <dbReference type="Proteomes" id="UP000277858"/>
    </source>
</evidence>